<proteinExistence type="inferred from homology"/>
<dbReference type="PROSITE" id="PS52016">
    <property type="entry name" value="TONB_DEPENDENT_REC_3"/>
    <property type="match status" value="1"/>
</dbReference>
<evidence type="ECO:0000256" key="2">
    <source>
        <dbReference type="ARBA" id="ARBA00009810"/>
    </source>
</evidence>
<dbReference type="InterPro" id="IPR036942">
    <property type="entry name" value="Beta-barrel_TonB_sf"/>
</dbReference>
<evidence type="ECO:0000256" key="10">
    <source>
        <dbReference type="ARBA" id="ARBA00023077"/>
    </source>
</evidence>
<keyword evidence="7" id="KW-0732">Signal</keyword>
<keyword evidence="19" id="KW-1185">Reference proteome</keyword>
<evidence type="ECO:0000256" key="14">
    <source>
        <dbReference type="PROSITE-ProRule" id="PRU01360"/>
    </source>
</evidence>
<dbReference type="EMBL" id="AP019755">
    <property type="protein sequence ID" value="BBL35579.1"/>
    <property type="molecule type" value="Genomic_DNA"/>
</dbReference>
<name>A0A4Y1YPD2_9PROT</name>
<evidence type="ECO:0000256" key="11">
    <source>
        <dbReference type="ARBA" id="ARBA00023136"/>
    </source>
</evidence>
<dbReference type="SUPFAM" id="SSF56935">
    <property type="entry name" value="Porins"/>
    <property type="match status" value="1"/>
</dbReference>
<dbReference type="GO" id="GO:0015344">
    <property type="term" value="F:siderophore uptake transmembrane transporter activity"/>
    <property type="evidence" value="ECO:0007669"/>
    <property type="project" value="TreeGrafter"/>
</dbReference>
<feature type="domain" description="TonB-dependent receptor-like beta-barrel" evidence="16">
    <location>
        <begin position="190"/>
        <end position="704"/>
    </location>
</feature>
<dbReference type="AlphaFoldDB" id="A0A4Y1YPD2"/>
<evidence type="ECO:0000256" key="1">
    <source>
        <dbReference type="ARBA" id="ARBA00004571"/>
    </source>
</evidence>
<dbReference type="CDD" id="cd01347">
    <property type="entry name" value="ligand_gated_channel"/>
    <property type="match status" value="1"/>
</dbReference>
<evidence type="ECO:0000259" key="16">
    <source>
        <dbReference type="Pfam" id="PF00593"/>
    </source>
</evidence>
<evidence type="ECO:0000313" key="19">
    <source>
        <dbReference type="Proteomes" id="UP000316473"/>
    </source>
</evidence>
<evidence type="ECO:0000256" key="5">
    <source>
        <dbReference type="ARBA" id="ARBA00022496"/>
    </source>
</evidence>
<protein>
    <submittedName>
        <fullName evidence="18">Vitamin B12 transporter BtuB</fullName>
    </submittedName>
</protein>
<feature type="domain" description="TonB-dependent receptor plug" evidence="17">
    <location>
        <begin position="70"/>
        <end position="180"/>
    </location>
</feature>
<dbReference type="GO" id="GO:0009279">
    <property type="term" value="C:cell outer membrane"/>
    <property type="evidence" value="ECO:0007669"/>
    <property type="project" value="UniProtKB-SubCell"/>
</dbReference>
<evidence type="ECO:0000256" key="6">
    <source>
        <dbReference type="ARBA" id="ARBA00022692"/>
    </source>
</evidence>
<dbReference type="InterPro" id="IPR039426">
    <property type="entry name" value="TonB-dep_rcpt-like"/>
</dbReference>
<dbReference type="PANTHER" id="PTHR32552">
    <property type="entry name" value="FERRICHROME IRON RECEPTOR-RELATED"/>
    <property type="match status" value="1"/>
</dbReference>
<dbReference type="Gene3D" id="2.170.130.10">
    <property type="entry name" value="TonB-dependent receptor, plug domain"/>
    <property type="match status" value="1"/>
</dbReference>
<keyword evidence="3 14" id="KW-0813">Transport</keyword>
<comment type="subcellular location">
    <subcellularLocation>
        <location evidence="1 14">Cell outer membrane</location>
        <topology evidence="1 14">Multi-pass membrane protein</topology>
    </subcellularLocation>
</comment>
<dbReference type="InterPro" id="IPR012910">
    <property type="entry name" value="Plug_dom"/>
</dbReference>
<dbReference type="Gene3D" id="2.40.170.20">
    <property type="entry name" value="TonB-dependent receptor, beta-barrel domain"/>
    <property type="match status" value="1"/>
</dbReference>
<evidence type="ECO:0000256" key="12">
    <source>
        <dbReference type="ARBA" id="ARBA00023170"/>
    </source>
</evidence>
<dbReference type="Pfam" id="PF07715">
    <property type="entry name" value="Plug"/>
    <property type="match status" value="1"/>
</dbReference>
<evidence type="ECO:0000256" key="4">
    <source>
        <dbReference type="ARBA" id="ARBA00022452"/>
    </source>
</evidence>
<evidence type="ECO:0000256" key="8">
    <source>
        <dbReference type="ARBA" id="ARBA00023004"/>
    </source>
</evidence>
<keyword evidence="9" id="KW-0406">Ion transport</keyword>
<comment type="similarity">
    <text evidence="2 14 15">Belongs to the TonB-dependent receptor family.</text>
</comment>
<evidence type="ECO:0000313" key="18">
    <source>
        <dbReference type="EMBL" id="BBL35579.1"/>
    </source>
</evidence>
<dbReference type="InterPro" id="IPR000531">
    <property type="entry name" value="Beta-barrel_TonB"/>
</dbReference>
<keyword evidence="4 14" id="KW-1134">Transmembrane beta strand</keyword>
<keyword evidence="13 14" id="KW-0998">Cell outer membrane</keyword>
<dbReference type="Pfam" id="PF00593">
    <property type="entry name" value="TonB_dep_Rec_b-barrel"/>
    <property type="match status" value="1"/>
</dbReference>
<dbReference type="KEGG" id="nst:Nstercoris_01851"/>
<evidence type="ECO:0000259" key="17">
    <source>
        <dbReference type="Pfam" id="PF07715"/>
    </source>
</evidence>
<accession>A0A4Y1YPD2</accession>
<dbReference type="PANTHER" id="PTHR32552:SF68">
    <property type="entry name" value="FERRICHROME OUTER MEMBRANE TRANSPORTER_PHAGE RECEPTOR"/>
    <property type="match status" value="1"/>
</dbReference>
<keyword evidence="12" id="KW-0675">Receptor</keyword>
<sequence length="740" mass="84405">MKVHNSYSTNGNSKSIHTTDIFINLPQWKWPVYLLLWTATSPSIAQQTLPEESVQFDAISVTATREARTTKEVPQSISVVDEKRIEDVRMFSIKDAIQGQVPGLRIESNSNSYDAKISIRGAGLKAQYGVREINLLRDGVPILDPDSFGRLDFVDTDDIERIEVTRGPGDLYSAGTAGGTIHIISRSAFDDRHNTIRGGVGNWGTHNLHTRFGKVFDEHAFSLTFSKRYTNNEWRQQNRFNSTNIGLKHGWQLGESSLLESEVTYNDVKLNLPGSLNREQYTRYRHTGKALETQDPWKNSARDSKILFMNSRLEHRMGDWLFKPRIYYNQWKHFHPITGQINDTEGWERNFGLDLEGIYTHSLFGIPGSMVIGGTWRRSWNENSLQYAYVDVLTVPGTGRIISTLSDRKGQLNSRTHFTNDLWGIYFLESLSPTDRLTIDLQMRFDQISFDIKRNEFQSYDYARGNYAPGRGLVKVKEDYDLFAPKAAVTYRATDQINAYVSVAHANQVPADGEIQNAVEFGRTLKASGHLNYEAGFKGRGRNWSFDLTGYHTDVSNEIISFVQNLQTLYANAGKTSKNGFEFFGNYAFTSGFEVGASYTYTDLKFNKLTEPLTVIDPVTNQRTTINANRSGNQVPRFPEHMYFVYTTYRHPSGWHGRVETRGQSDYFTDNANTERHGGYHFLTNLTVGYDLKHWGLTFNVQNLFDKRYAVDVNKDASGSRISFTPGMPRTFMGYLAYKF</sequence>
<evidence type="ECO:0000256" key="9">
    <source>
        <dbReference type="ARBA" id="ARBA00023065"/>
    </source>
</evidence>
<evidence type="ECO:0000256" key="13">
    <source>
        <dbReference type="ARBA" id="ARBA00023237"/>
    </source>
</evidence>
<keyword evidence="5" id="KW-0410">Iron transport</keyword>
<keyword evidence="6 14" id="KW-0812">Transmembrane</keyword>
<reference evidence="18 19" key="1">
    <citation type="submission" date="2019-06" db="EMBL/GenBank/DDBJ databases">
        <title>Nitrosomonas stercoris KYUHI-S whole genome shotgun sequence.</title>
        <authorList>
            <person name="Nakagawa T."/>
            <person name="Tsuchiya Y."/>
            <person name="Takahashi R."/>
        </authorList>
    </citation>
    <scope>NUCLEOTIDE SEQUENCE [LARGE SCALE GENOMIC DNA]</scope>
    <source>
        <strain evidence="18 19">KYUHI-S</strain>
    </source>
</reference>
<evidence type="ECO:0000256" key="15">
    <source>
        <dbReference type="RuleBase" id="RU003357"/>
    </source>
</evidence>
<organism evidence="18 19">
    <name type="scientific">Nitrosomonas stercoris</name>
    <dbReference type="NCBI Taxonomy" id="1444684"/>
    <lineage>
        <taxon>Bacteria</taxon>
        <taxon>Pseudomonadati</taxon>
        <taxon>Pseudomonadota</taxon>
        <taxon>Betaproteobacteria</taxon>
        <taxon>Nitrosomonadales</taxon>
        <taxon>Nitrosomonadaceae</taxon>
        <taxon>Nitrosomonas</taxon>
    </lineage>
</organism>
<dbReference type="InterPro" id="IPR037066">
    <property type="entry name" value="Plug_dom_sf"/>
</dbReference>
<evidence type="ECO:0000256" key="3">
    <source>
        <dbReference type="ARBA" id="ARBA00022448"/>
    </source>
</evidence>
<gene>
    <name evidence="18" type="ORF">Nstercoris_01851</name>
</gene>
<dbReference type="Proteomes" id="UP000316473">
    <property type="component" value="Chromosome"/>
</dbReference>
<keyword evidence="11 14" id="KW-0472">Membrane</keyword>
<keyword evidence="10 15" id="KW-0798">TonB box</keyword>
<evidence type="ECO:0000256" key="7">
    <source>
        <dbReference type="ARBA" id="ARBA00022729"/>
    </source>
</evidence>
<keyword evidence="8" id="KW-0408">Iron</keyword>